<dbReference type="EMBL" id="GBXM01048273">
    <property type="protein sequence ID" value="JAH60304.1"/>
    <property type="molecule type" value="Transcribed_RNA"/>
</dbReference>
<feature type="region of interest" description="Disordered" evidence="1">
    <location>
        <begin position="1"/>
        <end position="25"/>
    </location>
</feature>
<reference evidence="2" key="2">
    <citation type="journal article" date="2015" name="Fish Shellfish Immunol.">
        <title>Early steps in the European eel (Anguilla anguilla)-Vibrio vulnificus interaction in the gills: Role of the RtxA13 toxin.</title>
        <authorList>
            <person name="Callol A."/>
            <person name="Pajuelo D."/>
            <person name="Ebbesson L."/>
            <person name="Teles M."/>
            <person name="MacKenzie S."/>
            <person name="Amaro C."/>
        </authorList>
    </citation>
    <scope>NUCLEOTIDE SEQUENCE</scope>
</reference>
<organism evidence="2">
    <name type="scientific">Anguilla anguilla</name>
    <name type="common">European freshwater eel</name>
    <name type="synonym">Muraena anguilla</name>
    <dbReference type="NCBI Taxonomy" id="7936"/>
    <lineage>
        <taxon>Eukaryota</taxon>
        <taxon>Metazoa</taxon>
        <taxon>Chordata</taxon>
        <taxon>Craniata</taxon>
        <taxon>Vertebrata</taxon>
        <taxon>Euteleostomi</taxon>
        <taxon>Actinopterygii</taxon>
        <taxon>Neopterygii</taxon>
        <taxon>Teleostei</taxon>
        <taxon>Anguilliformes</taxon>
        <taxon>Anguillidae</taxon>
        <taxon>Anguilla</taxon>
    </lineage>
</organism>
<sequence>MRTMQLNMTSCFRSQKKSGETTPFS</sequence>
<protein>
    <submittedName>
        <fullName evidence="2">Uncharacterized protein</fullName>
    </submittedName>
</protein>
<evidence type="ECO:0000256" key="1">
    <source>
        <dbReference type="SAM" id="MobiDB-lite"/>
    </source>
</evidence>
<accession>A0A0E9U337</accession>
<dbReference type="AlphaFoldDB" id="A0A0E9U337"/>
<proteinExistence type="predicted"/>
<evidence type="ECO:0000313" key="2">
    <source>
        <dbReference type="EMBL" id="JAH60304.1"/>
    </source>
</evidence>
<name>A0A0E9U337_ANGAN</name>
<reference evidence="2" key="1">
    <citation type="submission" date="2014-11" db="EMBL/GenBank/DDBJ databases">
        <authorList>
            <person name="Amaro Gonzalez C."/>
        </authorList>
    </citation>
    <scope>NUCLEOTIDE SEQUENCE</scope>
</reference>
<feature type="compositionally biased region" description="Polar residues" evidence="1">
    <location>
        <begin position="1"/>
        <end position="13"/>
    </location>
</feature>